<dbReference type="PROSITE" id="PS50995">
    <property type="entry name" value="HTH_MARR_2"/>
    <property type="match status" value="1"/>
</dbReference>
<dbReference type="GO" id="GO:0003677">
    <property type="term" value="F:DNA binding"/>
    <property type="evidence" value="ECO:0007669"/>
    <property type="project" value="UniProtKB-KW"/>
</dbReference>
<keyword evidence="1" id="KW-0805">Transcription regulation</keyword>
<dbReference type="PROSITE" id="PS01117">
    <property type="entry name" value="HTH_MARR_1"/>
    <property type="match status" value="1"/>
</dbReference>
<dbReference type="PRINTS" id="PR00598">
    <property type="entry name" value="HTHMARR"/>
</dbReference>
<dbReference type="GO" id="GO:0003700">
    <property type="term" value="F:DNA-binding transcription factor activity"/>
    <property type="evidence" value="ECO:0007669"/>
    <property type="project" value="InterPro"/>
</dbReference>
<reference evidence="5 6" key="1">
    <citation type="submission" date="2019-04" db="EMBL/GenBank/DDBJ databases">
        <title>Microbes associate with the intestines of laboratory mice.</title>
        <authorList>
            <person name="Navarre W."/>
            <person name="Wong E."/>
            <person name="Huang K."/>
            <person name="Tropini C."/>
            <person name="Ng K."/>
            <person name="Yu B."/>
        </authorList>
    </citation>
    <scope>NUCLEOTIDE SEQUENCE [LARGE SCALE GENOMIC DNA]</scope>
    <source>
        <strain evidence="5 6">NM50_B9-20</strain>
    </source>
</reference>
<dbReference type="RefSeq" id="WP_136005900.1">
    <property type="nucleotide sequence ID" value="NZ_SRYR01000002.1"/>
</dbReference>
<dbReference type="AlphaFoldDB" id="A0A4S2DNE5"/>
<dbReference type="InterPro" id="IPR036390">
    <property type="entry name" value="WH_DNA-bd_sf"/>
</dbReference>
<dbReference type="Proteomes" id="UP000306888">
    <property type="component" value="Unassembled WGS sequence"/>
</dbReference>
<evidence type="ECO:0000313" key="6">
    <source>
        <dbReference type="Proteomes" id="UP000306888"/>
    </source>
</evidence>
<dbReference type="InterPro" id="IPR000835">
    <property type="entry name" value="HTH_MarR-typ"/>
</dbReference>
<dbReference type="EMBL" id="SRYR01000002">
    <property type="protein sequence ID" value="TGY42564.1"/>
    <property type="molecule type" value="Genomic_DNA"/>
</dbReference>
<evidence type="ECO:0000313" key="5">
    <source>
        <dbReference type="EMBL" id="TGY42564.1"/>
    </source>
</evidence>
<dbReference type="PANTHER" id="PTHR42756">
    <property type="entry name" value="TRANSCRIPTIONAL REGULATOR, MARR"/>
    <property type="match status" value="1"/>
</dbReference>
<name>A0A4S2DNE5_9CLOT</name>
<dbReference type="Gene3D" id="1.10.10.10">
    <property type="entry name" value="Winged helix-like DNA-binding domain superfamily/Winged helix DNA-binding domain"/>
    <property type="match status" value="1"/>
</dbReference>
<dbReference type="SMART" id="SM00347">
    <property type="entry name" value="HTH_MARR"/>
    <property type="match status" value="1"/>
</dbReference>
<evidence type="ECO:0000259" key="4">
    <source>
        <dbReference type="PROSITE" id="PS50995"/>
    </source>
</evidence>
<gene>
    <name evidence="5" type="ORF">E5347_07040</name>
</gene>
<feature type="domain" description="HTH marR-type" evidence="4">
    <location>
        <begin position="1"/>
        <end position="137"/>
    </location>
</feature>
<evidence type="ECO:0000256" key="1">
    <source>
        <dbReference type="ARBA" id="ARBA00023015"/>
    </source>
</evidence>
<keyword evidence="3" id="KW-0804">Transcription</keyword>
<evidence type="ECO:0000256" key="2">
    <source>
        <dbReference type="ARBA" id="ARBA00023125"/>
    </source>
</evidence>
<sequence>MDNYKCENIAKYVSEIQRKGNIFFLKELSHLGLGYGQFNFLMELYRQDGVRQEDLTLKLNIDKGTTARAIKKLEAEGFIIKKEDKDDKRAYRIFITDKGIHHRDAIYKVAKEWENNLTKNLTKEEKETMISLLKKCI</sequence>
<organism evidence="5 6">
    <name type="scientific">Clostridium sartagoforme</name>
    <dbReference type="NCBI Taxonomy" id="84031"/>
    <lineage>
        <taxon>Bacteria</taxon>
        <taxon>Bacillati</taxon>
        <taxon>Bacillota</taxon>
        <taxon>Clostridia</taxon>
        <taxon>Eubacteriales</taxon>
        <taxon>Clostridiaceae</taxon>
        <taxon>Clostridium</taxon>
    </lineage>
</organism>
<dbReference type="InterPro" id="IPR036388">
    <property type="entry name" value="WH-like_DNA-bd_sf"/>
</dbReference>
<keyword evidence="2" id="KW-0238">DNA-binding</keyword>
<keyword evidence="6" id="KW-1185">Reference proteome</keyword>
<accession>A0A4S2DNE5</accession>
<dbReference type="InterPro" id="IPR023187">
    <property type="entry name" value="Tscrpt_reg_MarR-type_CS"/>
</dbReference>
<evidence type="ECO:0000256" key="3">
    <source>
        <dbReference type="ARBA" id="ARBA00023163"/>
    </source>
</evidence>
<proteinExistence type="predicted"/>
<dbReference type="Pfam" id="PF01047">
    <property type="entry name" value="MarR"/>
    <property type="match status" value="1"/>
</dbReference>
<dbReference type="PANTHER" id="PTHR42756:SF2">
    <property type="entry name" value="MARR FAMILY REGULATORY PROTEIN"/>
    <property type="match status" value="1"/>
</dbReference>
<dbReference type="OrthoDB" id="6462103at2"/>
<comment type="caution">
    <text evidence="5">The sequence shown here is derived from an EMBL/GenBank/DDBJ whole genome shotgun (WGS) entry which is preliminary data.</text>
</comment>
<dbReference type="SUPFAM" id="SSF46785">
    <property type="entry name" value="Winged helix' DNA-binding domain"/>
    <property type="match status" value="1"/>
</dbReference>
<protein>
    <submittedName>
        <fullName evidence="5">MarR family transcriptional regulator</fullName>
    </submittedName>
</protein>